<organism evidence="1 2">
    <name type="scientific">Caerostris darwini</name>
    <dbReference type="NCBI Taxonomy" id="1538125"/>
    <lineage>
        <taxon>Eukaryota</taxon>
        <taxon>Metazoa</taxon>
        <taxon>Ecdysozoa</taxon>
        <taxon>Arthropoda</taxon>
        <taxon>Chelicerata</taxon>
        <taxon>Arachnida</taxon>
        <taxon>Araneae</taxon>
        <taxon>Araneomorphae</taxon>
        <taxon>Entelegynae</taxon>
        <taxon>Araneoidea</taxon>
        <taxon>Araneidae</taxon>
        <taxon>Caerostris</taxon>
    </lineage>
</organism>
<keyword evidence="2" id="KW-1185">Reference proteome</keyword>
<proteinExistence type="predicted"/>
<evidence type="ECO:0000313" key="2">
    <source>
        <dbReference type="Proteomes" id="UP001054837"/>
    </source>
</evidence>
<sequence>MDAAVLSPWSEIDGSLPVGELGLLNKGHCFRRFMFAKLTTLMRLCPLHERKKFVRPVRSPGFGNSRIKIIKPDFCFVLKHGVGLSRIYCMHAVDCAAANDSY</sequence>
<evidence type="ECO:0000313" key="1">
    <source>
        <dbReference type="EMBL" id="GIY68555.1"/>
    </source>
</evidence>
<comment type="caution">
    <text evidence="1">The sequence shown here is derived from an EMBL/GenBank/DDBJ whole genome shotgun (WGS) entry which is preliminary data.</text>
</comment>
<protein>
    <submittedName>
        <fullName evidence="1">Uncharacterized protein</fullName>
    </submittedName>
</protein>
<dbReference type="EMBL" id="BPLQ01012881">
    <property type="protein sequence ID" value="GIY68555.1"/>
    <property type="molecule type" value="Genomic_DNA"/>
</dbReference>
<dbReference type="Proteomes" id="UP001054837">
    <property type="component" value="Unassembled WGS sequence"/>
</dbReference>
<gene>
    <name evidence="1" type="ORF">CDAR_373901</name>
</gene>
<dbReference type="AlphaFoldDB" id="A0AAV4VF11"/>
<name>A0AAV4VF11_9ARAC</name>
<accession>A0AAV4VF11</accession>
<reference evidence="1 2" key="1">
    <citation type="submission" date="2021-06" db="EMBL/GenBank/DDBJ databases">
        <title>Caerostris darwini draft genome.</title>
        <authorList>
            <person name="Kono N."/>
            <person name="Arakawa K."/>
        </authorList>
    </citation>
    <scope>NUCLEOTIDE SEQUENCE [LARGE SCALE GENOMIC DNA]</scope>
</reference>